<dbReference type="PANTHER" id="PTHR43811">
    <property type="entry name" value="FKBP-TYPE PEPTIDYL-PROLYL CIS-TRANS ISOMERASE FKPA"/>
    <property type="match status" value="1"/>
</dbReference>
<evidence type="ECO:0000259" key="9">
    <source>
        <dbReference type="PROSITE" id="PS50059"/>
    </source>
</evidence>
<keyword evidence="4 5" id="KW-0413">Isomerase</keyword>
<accession>A0A7X1KJW4</accession>
<dbReference type="InterPro" id="IPR001179">
    <property type="entry name" value="PPIase_FKBP_dom"/>
</dbReference>
<dbReference type="SUPFAM" id="SSF54534">
    <property type="entry name" value="FKBP-like"/>
    <property type="match status" value="1"/>
</dbReference>
<comment type="similarity">
    <text evidence="2 6">Belongs to the FKBP-type PPIase family.</text>
</comment>
<dbReference type="AlphaFoldDB" id="A0A7X1KJW4"/>
<comment type="caution">
    <text evidence="10">The sequence shown here is derived from an EMBL/GenBank/DDBJ whole genome shotgun (WGS) entry which is preliminary data.</text>
</comment>
<dbReference type="Gene3D" id="3.10.50.40">
    <property type="match status" value="1"/>
</dbReference>
<evidence type="ECO:0000256" key="8">
    <source>
        <dbReference type="SAM" id="Phobius"/>
    </source>
</evidence>
<dbReference type="EMBL" id="JACLAW010000001">
    <property type="protein sequence ID" value="MBC2663911.1"/>
    <property type="molecule type" value="Genomic_DNA"/>
</dbReference>
<feature type="compositionally biased region" description="Low complexity" evidence="7">
    <location>
        <begin position="151"/>
        <end position="173"/>
    </location>
</feature>
<evidence type="ECO:0000256" key="5">
    <source>
        <dbReference type="PROSITE-ProRule" id="PRU00277"/>
    </source>
</evidence>
<evidence type="ECO:0000313" key="10">
    <source>
        <dbReference type="EMBL" id="MBC2663911.1"/>
    </source>
</evidence>
<dbReference type="InterPro" id="IPR046357">
    <property type="entry name" value="PPIase_dom_sf"/>
</dbReference>
<comment type="catalytic activity">
    <reaction evidence="1 5 6">
        <text>[protein]-peptidylproline (omega=180) = [protein]-peptidylproline (omega=0)</text>
        <dbReference type="Rhea" id="RHEA:16237"/>
        <dbReference type="Rhea" id="RHEA-COMP:10747"/>
        <dbReference type="Rhea" id="RHEA-COMP:10748"/>
        <dbReference type="ChEBI" id="CHEBI:83833"/>
        <dbReference type="ChEBI" id="CHEBI:83834"/>
        <dbReference type="EC" id="5.2.1.8"/>
    </reaction>
</comment>
<dbReference type="Proteomes" id="UP000566813">
    <property type="component" value="Unassembled WGS sequence"/>
</dbReference>
<sequence length="179" mass="18593">MTEITRVPLQPIAKGSLTKLWLGVAAAVAVAGGVAWAAMPALVAVKTIKAGEGPSPTAADVVLINYVGHLPDGKEFDKGNNAVLPLDGVVPGFTQALAQMQKGGSYKVKIPSGLAYGEAGNGAIPPNTDITFDVDLIDFKSKAEIEQQQRMMQQLQQMQQMQGAPHGEGAPAPEAAPQP</sequence>
<evidence type="ECO:0000256" key="2">
    <source>
        <dbReference type="ARBA" id="ARBA00006577"/>
    </source>
</evidence>
<organism evidence="10 11">
    <name type="scientific">Novosphingobium flavum</name>
    <dbReference type="NCBI Taxonomy" id="1778672"/>
    <lineage>
        <taxon>Bacteria</taxon>
        <taxon>Pseudomonadati</taxon>
        <taxon>Pseudomonadota</taxon>
        <taxon>Alphaproteobacteria</taxon>
        <taxon>Sphingomonadales</taxon>
        <taxon>Sphingomonadaceae</taxon>
        <taxon>Novosphingobium</taxon>
    </lineage>
</organism>
<keyword evidence="8" id="KW-1133">Transmembrane helix</keyword>
<dbReference type="EC" id="5.2.1.8" evidence="6"/>
<feature type="region of interest" description="Disordered" evidence="7">
    <location>
        <begin position="151"/>
        <end position="179"/>
    </location>
</feature>
<evidence type="ECO:0000256" key="3">
    <source>
        <dbReference type="ARBA" id="ARBA00023110"/>
    </source>
</evidence>
<keyword evidence="11" id="KW-1185">Reference proteome</keyword>
<evidence type="ECO:0000313" key="11">
    <source>
        <dbReference type="Proteomes" id="UP000566813"/>
    </source>
</evidence>
<feature type="transmembrane region" description="Helical" evidence="8">
    <location>
        <begin position="20"/>
        <end position="45"/>
    </location>
</feature>
<dbReference type="PROSITE" id="PS50059">
    <property type="entry name" value="FKBP_PPIASE"/>
    <property type="match status" value="1"/>
</dbReference>
<keyword evidence="8" id="KW-0472">Membrane</keyword>
<evidence type="ECO:0000256" key="4">
    <source>
        <dbReference type="ARBA" id="ARBA00023235"/>
    </source>
</evidence>
<evidence type="ECO:0000256" key="7">
    <source>
        <dbReference type="SAM" id="MobiDB-lite"/>
    </source>
</evidence>
<feature type="domain" description="PPIase FKBP-type" evidence="9">
    <location>
        <begin position="59"/>
        <end position="140"/>
    </location>
</feature>
<name>A0A7X1KJW4_9SPHN</name>
<dbReference type="PANTHER" id="PTHR43811:SF19">
    <property type="entry name" value="39 KDA FK506-BINDING NUCLEAR PROTEIN"/>
    <property type="match status" value="1"/>
</dbReference>
<dbReference type="Pfam" id="PF00254">
    <property type="entry name" value="FKBP_C"/>
    <property type="match status" value="1"/>
</dbReference>
<evidence type="ECO:0000256" key="6">
    <source>
        <dbReference type="RuleBase" id="RU003915"/>
    </source>
</evidence>
<reference evidence="10 11" key="1">
    <citation type="submission" date="2020-08" db="EMBL/GenBank/DDBJ databases">
        <title>The genome sequence of type strain Novosphingobium flavum NBRC 111647.</title>
        <authorList>
            <person name="Liu Y."/>
        </authorList>
    </citation>
    <scope>NUCLEOTIDE SEQUENCE [LARGE SCALE GENOMIC DNA]</scope>
    <source>
        <strain evidence="10 11">NBRC 111647</strain>
    </source>
</reference>
<dbReference type="RefSeq" id="WP_185662178.1">
    <property type="nucleotide sequence ID" value="NZ_JACLAW010000001.1"/>
</dbReference>
<proteinExistence type="inferred from homology"/>
<gene>
    <name evidence="10" type="ORF">H7F51_00105</name>
</gene>
<protein>
    <recommendedName>
        <fullName evidence="6">Peptidyl-prolyl cis-trans isomerase</fullName>
        <ecNumber evidence="6">5.2.1.8</ecNumber>
    </recommendedName>
</protein>
<keyword evidence="3 5" id="KW-0697">Rotamase</keyword>
<dbReference type="GO" id="GO:0003755">
    <property type="term" value="F:peptidyl-prolyl cis-trans isomerase activity"/>
    <property type="evidence" value="ECO:0007669"/>
    <property type="project" value="UniProtKB-UniRule"/>
</dbReference>
<keyword evidence="8" id="KW-0812">Transmembrane</keyword>
<evidence type="ECO:0000256" key="1">
    <source>
        <dbReference type="ARBA" id="ARBA00000971"/>
    </source>
</evidence>